<dbReference type="Proteomes" id="UP001199319">
    <property type="component" value="Unassembled WGS sequence"/>
</dbReference>
<gene>
    <name evidence="3" type="ORF">LKD37_08820</name>
</gene>
<protein>
    <submittedName>
        <fullName evidence="3">5-bromo-4-chloroindolyl phosphate hydrolysis family protein</fullName>
    </submittedName>
</protein>
<evidence type="ECO:0000313" key="4">
    <source>
        <dbReference type="Proteomes" id="UP001199319"/>
    </source>
</evidence>
<dbReference type="AlphaFoldDB" id="A0AAE3AGM7"/>
<feature type="transmembrane region" description="Helical" evidence="2">
    <location>
        <begin position="12"/>
        <end position="29"/>
    </location>
</feature>
<accession>A0AAE3AGM7</accession>
<dbReference type="RefSeq" id="WP_302928889.1">
    <property type="nucleotide sequence ID" value="NZ_JAJEPW010000022.1"/>
</dbReference>
<evidence type="ECO:0000256" key="1">
    <source>
        <dbReference type="SAM" id="MobiDB-lite"/>
    </source>
</evidence>
<reference evidence="3" key="1">
    <citation type="submission" date="2021-10" db="EMBL/GenBank/DDBJ databases">
        <title>Anaerobic single-cell dispensing facilitates the cultivation of human gut bacteria.</title>
        <authorList>
            <person name="Afrizal A."/>
        </authorList>
    </citation>
    <scope>NUCLEOTIDE SEQUENCE</scope>
    <source>
        <strain evidence="3">CLA-AA-H272</strain>
    </source>
</reference>
<evidence type="ECO:0000313" key="3">
    <source>
        <dbReference type="EMBL" id="MCC2129615.1"/>
    </source>
</evidence>
<proteinExistence type="predicted"/>
<dbReference type="EMBL" id="JAJEPW010000022">
    <property type="protein sequence ID" value="MCC2129615.1"/>
    <property type="molecule type" value="Genomic_DNA"/>
</dbReference>
<keyword evidence="2" id="KW-1133">Transmembrane helix</keyword>
<comment type="caution">
    <text evidence="3">The sequence shown here is derived from an EMBL/GenBank/DDBJ whole genome shotgun (WGS) entry which is preliminary data.</text>
</comment>
<feature type="region of interest" description="Disordered" evidence="1">
    <location>
        <begin position="204"/>
        <end position="230"/>
    </location>
</feature>
<keyword evidence="2" id="KW-0812">Transmembrane</keyword>
<feature type="compositionally biased region" description="Basic and acidic residues" evidence="1">
    <location>
        <begin position="204"/>
        <end position="219"/>
    </location>
</feature>
<dbReference type="InterPro" id="IPR018770">
    <property type="entry name" value="ChloroindolylP_hydrolase"/>
</dbReference>
<evidence type="ECO:0000256" key="2">
    <source>
        <dbReference type="SAM" id="Phobius"/>
    </source>
</evidence>
<dbReference type="Pfam" id="PF10112">
    <property type="entry name" value="Halogen_Hydrol"/>
    <property type="match status" value="1"/>
</dbReference>
<keyword evidence="2" id="KW-0472">Membrane</keyword>
<name>A0AAE3AGM7_9FIRM</name>
<organism evidence="3 4">
    <name type="scientific">Brotocaccenecus cirricatena</name>
    <dbReference type="NCBI Taxonomy" id="3064195"/>
    <lineage>
        <taxon>Bacteria</taxon>
        <taxon>Bacillati</taxon>
        <taxon>Bacillota</taxon>
        <taxon>Clostridia</taxon>
        <taxon>Eubacteriales</taxon>
        <taxon>Oscillospiraceae</taxon>
        <taxon>Brotocaccenecus</taxon>
    </lineage>
</organism>
<keyword evidence="4" id="KW-1185">Reference proteome</keyword>
<sequence>MKKIVHKPAAPLYAAAAAWVLYALLFPLYRPGHFVIALAASAVVYGIARLFCKDIVEEVPQEPETTGNPELDQMIAQGKGALDEMRRLNDSIQDAAISAQIERLSQVSDKIFQQVQKDPSQLPQIRKFMSYYLPTTLKLLRAYDDMSRQGVQGENITGTMERVRGMMSTIVTAFERQLDSLFGDQALDISTDITVLDNMMAREGLSDDPIHRTQAKPDDGPQDDGIQLEL</sequence>